<dbReference type="GeneID" id="108039600"/>
<proteinExistence type="predicted"/>
<organism evidence="1">
    <name type="scientific">Drosophila rhopaloa</name>
    <name type="common">Fruit fly</name>
    <dbReference type="NCBI Taxonomy" id="1041015"/>
    <lineage>
        <taxon>Eukaryota</taxon>
        <taxon>Metazoa</taxon>
        <taxon>Ecdysozoa</taxon>
        <taxon>Arthropoda</taxon>
        <taxon>Hexapoda</taxon>
        <taxon>Insecta</taxon>
        <taxon>Pterygota</taxon>
        <taxon>Neoptera</taxon>
        <taxon>Endopterygota</taxon>
        <taxon>Diptera</taxon>
        <taxon>Brachycera</taxon>
        <taxon>Muscomorpha</taxon>
        <taxon>Ephydroidea</taxon>
        <taxon>Drosophilidae</taxon>
        <taxon>Drosophila</taxon>
        <taxon>Sophophora</taxon>
    </lineage>
</organism>
<reference evidence="1" key="1">
    <citation type="submission" date="2025-08" db="UniProtKB">
        <authorList>
            <consortium name="RefSeq"/>
        </authorList>
    </citation>
    <scope>IDENTIFICATION</scope>
</reference>
<dbReference type="AlphaFoldDB" id="A0A6P4E6J3"/>
<evidence type="ECO:0000313" key="1">
    <source>
        <dbReference type="RefSeq" id="XP_016972144.1"/>
    </source>
</evidence>
<sequence>MPVLEMFIVMDNVYRGLRRCFGPENQTGASNMPAHYALKKLVKRRRRILKSKRNLRRNRFPISEECADSSGLKEYLARWQFPPPTTLTREPAPITPSKDLSHRRRLQNRPWMLNARQVLQIQWGGWWQRCWPTLMTASMQIGCGSSVLCHSLLGLYDKEDEDPPIVLLMCYLGQALKKIGKRADLAIISNGHGPTYITTSPAMELIDIHDLFQQINNALVDYLLRVGDSSSEPTE</sequence>
<accession>A0A6P4E6J3</accession>
<dbReference type="OrthoDB" id="7835020at2759"/>
<dbReference type="OMA" id="YHGLRRC"/>
<dbReference type="RefSeq" id="XP_016972144.1">
    <property type="nucleotide sequence ID" value="XM_017116655.1"/>
</dbReference>
<protein>
    <submittedName>
        <fullName evidence="1">Uncharacterized protein LOC108039600</fullName>
    </submittedName>
</protein>
<dbReference type="RefSeq" id="XP_016972144.2">
    <property type="nucleotide sequence ID" value="XM_017116655.2"/>
</dbReference>
<gene>
    <name evidence="1" type="primary">LOC108039600</name>
</gene>
<name>A0A6P4E6J3_DRORH</name>